<accession>C7BNF9</accession>
<dbReference type="Proteomes" id="UP000002747">
    <property type="component" value="Chromosome"/>
</dbReference>
<dbReference type="AlphaFoldDB" id="C7BNF9"/>
<protein>
    <submittedName>
        <fullName evidence="1">Uncharacterized protein</fullName>
    </submittedName>
</protein>
<dbReference type="GO" id="GO:0016779">
    <property type="term" value="F:nucleotidyltransferase activity"/>
    <property type="evidence" value="ECO:0007669"/>
    <property type="project" value="UniProtKB-KW"/>
</dbReference>
<evidence type="ECO:0000313" key="2">
    <source>
        <dbReference type="Proteomes" id="UP000002747"/>
    </source>
</evidence>
<dbReference type="STRING" id="291112.PAU_03926"/>
<organism evidence="1 2">
    <name type="scientific">Photorhabdus asymbiotica subsp. asymbiotica (strain ATCC 43949 / 3105-77)</name>
    <name type="common">Xenorhabdus luminescens (strain 2)</name>
    <dbReference type="NCBI Taxonomy" id="553480"/>
    <lineage>
        <taxon>Bacteria</taxon>
        <taxon>Pseudomonadati</taxon>
        <taxon>Pseudomonadota</taxon>
        <taxon>Gammaproteobacteria</taxon>
        <taxon>Enterobacterales</taxon>
        <taxon>Morganellaceae</taxon>
        <taxon>Photorhabdus</taxon>
    </lineage>
</organism>
<dbReference type="EMBL" id="FM162591">
    <property type="protein sequence ID" value="CAQ86014.1"/>
    <property type="molecule type" value="Genomic_DNA"/>
</dbReference>
<keyword evidence="1" id="KW-0808">Transferase</keyword>
<reference evidence="1 2" key="1">
    <citation type="journal article" date="2009" name="BMC Genomics">
        <title>Comparative genomics of the emerging human pathogen Photorhabdus asymbiotica with the insect pathogen Photorhabdus luminescens.</title>
        <authorList>
            <person name="Wilkinson P."/>
            <person name="Waterfield N.R."/>
            <person name="Crossman L."/>
            <person name="Corton C."/>
            <person name="Sanchez-Contreras M."/>
            <person name="Vlisidou I."/>
            <person name="Barron A."/>
            <person name="Bignell A."/>
            <person name="Clark L."/>
            <person name="Ormond D."/>
            <person name="Mayho M."/>
            <person name="Bason N."/>
            <person name="Smith F."/>
            <person name="Simmonds M."/>
            <person name="Churcher C."/>
            <person name="Harris D."/>
            <person name="Thompson N.R."/>
            <person name="Quail M."/>
            <person name="Parkhill J."/>
            <person name="ffrench-Constant R.H."/>
        </authorList>
    </citation>
    <scope>NUCLEOTIDE SEQUENCE [LARGE SCALE GENOMIC DNA]</scope>
    <source>
        <strain evidence="2">ATCC 43949 / 3105-77</strain>
    </source>
</reference>
<proteinExistence type="predicted"/>
<name>C7BNF9_PHOAA</name>
<evidence type="ECO:0000313" key="1">
    <source>
        <dbReference type="EMBL" id="CAQ86014.1"/>
    </source>
</evidence>
<gene>
    <name evidence="1" type="primary">pri-1</name>
    <name evidence="1" type="ordered locus">PAU_03926</name>
</gene>
<sequence>MGDYWELGNCSIPAESCFECIIMIVLNVILQLSFQLDD</sequence>
<keyword evidence="1" id="KW-0548">Nucleotidyltransferase</keyword>
<dbReference type="KEGG" id="pay:PAU_03926"/>